<evidence type="ECO:0000313" key="4">
    <source>
        <dbReference type="Proteomes" id="UP001592528"/>
    </source>
</evidence>
<keyword evidence="4" id="KW-1185">Reference proteome</keyword>
<dbReference type="PANTHER" id="PTHR43767">
    <property type="entry name" value="LONG-CHAIN-FATTY-ACID--COA LIGASE"/>
    <property type="match status" value="1"/>
</dbReference>
<gene>
    <name evidence="3" type="ORF">ACEZDJ_19080</name>
</gene>
<dbReference type="Proteomes" id="UP001592528">
    <property type="component" value="Unassembled WGS sequence"/>
</dbReference>
<evidence type="ECO:0000313" key="3">
    <source>
        <dbReference type="EMBL" id="MFC1403395.1"/>
    </source>
</evidence>
<dbReference type="Gene3D" id="3.30.300.30">
    <property type="match status" value="1"/>
</dbReference>
<dbReference type="Pfam" id="PF00501">
    <property type="entry name" value="AMP-binding"/>
    <property type="match status" value="1"/>
</dbReference>
<feature type="domain" description="AMP-binding enzyme C-terminal" evidence="2">
    <location>
        <begin position="480"/>
        <end position="555"/>
    </location>
</feature>
<protein>
    <submittedName>
        <fullName evidence="3">Class I adenylate-forming enzyme family protein</fullName>
    </submittedName>
</protein>
<dbReference type="RefSeq" id="WP_084714371.1">
    <property type="nucleotide sequence ID" value="NZ_JBHEZZ010000010.1"/>
</dbReference>
<dbReference type="InterPro" id="IPR020845">
    <property type="entry name" value="AMP-binding_CS"/>
</dbReference>
<evidence type="ECO:0000259" key="2">
    <source>
        <dbReference type="Pfam" id="PF13193"/>
    </source>
</evidence>
<dbReference type="InterPro" id="IPR042099">
    <property type="entry name" value="ANL_N_sf"/>
</dbReference>
<proteinExistence type="predicted"/>
<organism evidence="3 4">
    <name type="scientific">Streptacidiphilus cavernicola</name>
    <dbReference type="NCBI Taxonomy" id="3342716"/>
    <lineage>
        <taxon>Bacteria</taxon>
        <taxon>Bacillati</taxon>
        <taxon>Actinomycetota</taxon>
        <taxon>Actinomycetes</taxon>
        <taxon>Kitasatosporales</taxon>
        <taxon>Streptomycetaceae</taxon>
        <taxon>Streptacidiphilus</taxon>
    </lineage>
</organism>
<dbReference type="InterPro" id="IPR000873">
    <property type="entry name" value="AMP-dep_synth/lig_dom"/>
</dbReference>
<dbReference type="Gene3D" id="3.40.50.12780">
    <property type="entry name" value="N-terminal domain of ligase-like"/>
    <property type="match status" value="1"/>
</dbReference>
<dbReference type="Pfam" id="PF13193">
    <property type="entry name" value="AMP-binding_C"/>
    <property type="match status" value="1"/>
</dbReference>
<dbReference type="SUPFAM" id="SSF56801">
    <property type="entry name" value="Acetyl-CoA synthetase-like"/>
    <property type="match status" value="1"/>
</dbReference>
<reference evidence="3 4" key="1">
    <citation type="submission" date="2024-09" db="EMBL/GenBank/DDBJ databases">
        <authorList>
            <person name="Lee S.D."/>
        </authorList>
    </citation>
    <scope>NUCLEOTIDE SEQUENCE [LARGE SCALE GENOMIC DNA]</scope>
    <source>
        <strain evidence="3 4">N1-5</strain>
    </source>
</reference>
<dbReference type="EMBL" id="JBHEZZ010000010">
    <property type="protein sequence ID" value="MFC1403395.1"/>
    <property type="molecule type" value="Genomic_DNA"/>
</dbReference>
<sequence length="571" mass="61079">MDTSPSTLRWQLPPLPDRTLKALTGPDAPFAHHEEDVNGRRGQVFTHRFRSLPDLLRTRATSHADHPYLIDGEQVVTYAQAWRAVGARAAALARRGVRTGDRVALLGANQSEYLLHLWAVLRLGAVAVGLNGWWTGSELMQGIELSQPRLLLGDARRIARLPPAARAAAPVELFDEFGARADREADRTPARPGPDDGETVAEDAAALLLFTSGTTGRAKGALLSHRNIVHAAQANAMSGTLGAVDGAGRNPADGAGSTMTALVSSPLFHVSGLMMALASAPFAGGALVMPRPGRWDPETHLDLMAEHEVTVWNGVPAQFWRLLDTPGFDAARLPAVAVLGTGGANLPPRLTFLLGQRFPRVRLGNGFGMTETFGSGTTITGEELRAHPSSVGAPVPLAELQVRDESGAPVPDGTVGEVWLRSGSVFLGYWQDPRATARVLDAEGWYRTGDFGRAEGGRLYLESRRQDLIVRAGENIYPVEVENRLVEHPSVADVAVVGVPHEVLGQEVKACIVLRPGAGWESEGVRAWVGEALAAFKVPAHVEFRDSLPYSATGKVVKRLLEDQGDAGSRG</sequence>
<accession>A0ABV6UPL8</accession>
<dbReference type="InterPro" id="IPR045851">
    <property type="entry name" value="AMP-bd_C_sf"/>
</dbReference>
<dbReference type="PROSITE" id="PS00455">
    <property type="entry name" value="AMP_BINDING"/>
    <property type="match status" value="1"/>
</dbReference>
<dbReference type="InterPro" id="IPR025110">
    <property type="entry name" value="AMP-bd_C"/>
</dbReference>
<dbReference type="InterPro" id="IPR050237">
    <property type="entry name" value="ATP-dep_AMP-bd_enzyme"/>
</dbReference>
<evidence type="ECO:0000259" key="1">
    <source>
        <dbReference type="Pfam" id="PF00501"/>
    </source>
</evidence>
<name>A0ABV6UPL8_9ACTN</name>
<feature type="domain" description="AMP-dependent synthetase/ligase" evidence="1">
    <location>
        <begin position="57"/>
        <end position="430"/>
    </location>
</feature>
<dbReference type="PANTHER" id="PTHR43767:SF1">
    <property type="entry name" value="NONRIBOSOMAL PEPTIDE SYNTHASE PES1 (EUROFUNG)-RELATED"/>
    <property type="match status" value="1"/>
</dbReference>
<comment type="caution">
    <text evidence="3">The sequence shown here is derived from an EMBL/GenBank/DDBJ whole genome shotgun (WGS) entry which is preliminary data.</text>
</comment>